<gene>
    <name evidence="1" type="ORF">METZ01_LOCUS203707</name>
</gene>
<dbReference type="EMBL" id="UINC01044848">
    <property type="protein sequence ID" value="SVB50853.1"/>
    <property type="molecule type" value="Genomic_DNA"/>
</dbReference>
<proteinExistence type="predicted"/>
<accession>A0A382ELT6</accession>
<sequence length="40" mass="4251">VRLGPHATVVEAPDGLGAELRAAAAHRILARYLIRSDTGR</sequence>
<dbReference type="AlphaFoldDB" id="A0A382ELT6"/>
<organism evidence="1">
    <name type="scientific">marine metagenome</name>
    <dbReference type="NCBI Taxonomy" id="408172"/>
    <lineage>
        <taxon>unclassified sequences</taxon>
        <taxon>metagenomes</taxon>
        <taxon>ecological metagenomes</taxon>
    </lineage>
</organism>
<name>A0A382ELT6_9ZZZZ</name>
<protein>
    <submittedName>
        <fullName evidence="1">Uncharacterized protein</fullName>
    </submittedName>
</protein>
<feature type="non-terminal residue" evidence="1">
    <location>
        <position position="1"/>
    </location>
</feature>
<reference evidence="1" key="1">
    <citation type="submission" date="2018-05" db="EMBL/GenBank/DDBJ databases">
        <authorList>
            <person name="Lanie J.A."/>
            <person name="Ng W.-L."/>
            <person name="Kazmierczak K.M."/>
            <person name="Andrzejewski T.M."/>
            <person name="Davidsen T.M."/>
            <person name="Wayne K.J."/>
            <person name="Tettelin H."/>
            <person name="Glass J.I."/>
            <person name="Rusch D."/>
            <person name="Podicherti R."/>
            <person name="Tsui H.-C.T."/>
            <person name="Winkler M.E."/>
        </authorList>
    </citation>
    <scope>NUCLEOTIDE SEQUENCE</scope>
</reference>
<evidence type="ECO:0000313" key="1">
    <source>
        <dbReference type="EMBL" id="SVB50853.1"/>
    </source>
</evidence>